<organism evidence="4 5">
    <name type="scientific">Streptomyces antimicrobicus</name>
    <dbReference type="NCBI Taxonomy" id="2883108"/>
    <lineage>
        <taxon>Bacteria</taxon>
        <taxon>Bacillati</taxon>
        <taxon>Actinomycetota</taxon>
        <taxon>Actinomycetes</taxon>
        <taxon>Kitasatosporales</taxon>
        <taxon>Streptomycetaceae</taxon>
        <taxon>Streptomyces</taxon>
    </lineage>
</organism>
<comment type="caution">
    <text evidence="4">The sequence shown here is derived from an EMBL/GenBank/DDBJ whole genome shotgun (WGS) entry which is preliminary data.</text>
</comment>
<sequence length="139" mass="15133">MSQKIREIMTERLVTTADQMPVAEAARRMRDEDIGDVLVVDDGHVKGVVTDRDLVVRVLAEGKEPETTTVGEVCSGDVVTVAPDDDVSKAVELMRSHALRRLPVTENDRLVGIVSLGDLAVERDEQSALADISRAQPNT</sequence>
<dbReference type="EMBL" id="JAJAUY010000028">
    <property type="protein sequence ID" value="MCB5179788.1"/>
    <property type="molecule type" value="Genomic_DNA"/>
</dbReference>
<reference evidence="4 5" key="1">
    <citation type="submission" date="2021-10" db="EMBL/GenBank/DDBJ databases">
        <title>Streptomyces sp. strain SMC 277, a novel streptomycete isolated from soil.</title>
        <authorList>
            <person name="Chanama M."/>
        </authorList>
    </citation>
    <scope>NUCLEOTIDE SEQUENCE [LARGE SCALE GENOMIC DNA]</scope>
    <source>
        <strain evidence="4 5">SMC 277</strain>
    </source>
</reference>
<dbReference type="PANTHER" id="PTHR43080">
    <property type="entry name" value="CBS DOMAIN-CONTAINING PROTEIN CBSX3, MITOCHONDRIAL"/>
    <property type="match status" value="1"/>
</dbReference>
<protein>
    <submittedName>
        <fullName evidence="4">CBS domain-containing protein</fullName>
    </submittedName>
</protein>
<evidence type="ECO:0000313" key="5">
    <source>
        <dbReference type="Proteomes" id="UP001199054"/>
    </source>
</evidence>
<evidence type="ECO:0000256" key="1">
    <source>
        <dbReference type="ARBA" id="ARBA00023122"/>
    </source>
</evidence>
<gene>
    <name evidence="4" type="ORF">LG632_10390</name>
</gene>
<dbReference type="RefSeq" id="WP_226726623.1">
    <property type="nucleotide sequence ID" value="NZ_JAJAUY010000028.1"/>
</dbReference>
<dbReference type="InterPro" id="IPR051257">
    <property type="entry name" value="Diverse_CBS-Domain"/>
</dbReference>
<evidence type="ECO:0000313" key="4">
    <source>
        <dbReference type="EMBL" id="MCB5179788.1"/>
    </source>
</evidence>
<keyword evidence="5" id="KW-1185">Reference proteome</keyword>
<dbReference type="PANTHER" id="PTHR43080:SF2">
    <property type="entry name" value="CBS DOMAIN-CONTAINING PROTEIN"/>
    <property type="match status" value="1"/>
</dbReference>
<dbReference type="InterPro" id="IPR000644">
    <property type="entry name" value="CBS_dom"/>
</dbReference>
<feature type="domain" description="CBS" evidence="3">
    <location>
        <begin position="74"/>
        <end position="129"/>
    </location>
</feature>
<dbReference type="SMART" id="SM00116">
    <property type="entry name" value="CBS"/>
    <property type="match status" value="2"/>
</dbReference>
<dbReference type="Gene3D" id="3.10.580.10">
    <property type="entry name" value="CBS-domain"/>
    <property type="match status" value="1"/>
</dbReference>
<dbReference type="CDD" id="cd04622">
    <property type="entry name" value="CBS_pair_HRP1_like"/>
    <property type="match status" value="1"/>
</dbReference>
<dbReference type="Pfam" id="PF00571">
    <property type="entry name" value="CBS"/>
    <property type="match status" value="2"/>
</dbReference>
<evidence type="ECO:0000256" key="2">
    <source>
        <dbReference type="PROSITE-ProRule" id="PRU00703"/>
    </source>
</evidence>
<evidence type="ECO:0000259" key="3">
    <source>
        <dbReference type="PROSITE" id="PS51371"/>
    </source>
</evidence>
<name>A0ABS8B582_9ACTN</name>
<dbReference type="Proteomes" id="UP001199054">
    <property type="component" value="Unassembled WGS sequence"/>
</dbReference>
<dbReference type="InterPro" id="IPR046342">
    <property type="entry name" value="CBS_dom_sf"/>
</dbReference>
<dbReference type="PROSITE" id="PS51371">
    <property type="entry name" value="CBS"/>
    <property type="match status" value="2"/>
</dbReference>
<accession>A0ABS8B582</accession>
<proteinExistence type="predicted"/>
<keyword evidence="1 2" id="KW-0129">CBS domain</keyword>
<feature type="domain" description="CBS" evidence="3">
    <location>
        <begin position="9"/>
        <end position="66"/>
    </location>
</feature>
<dbReference type="SUPFAM" id="SSF54631">
    <property type="entry name" value="CBS-domain pair"/>
    <property type="match status" value="1"/>
</dbReference>